<reference evidence="1" key="1">
    <citation type="submission" date="2019-08" db="EMBL/GenBank/DDBJ databases">
        <title>Genome sequence of Clostridiales bacterium MT110.</title>
        <authorList>
            <person name="Cao J."/>
        </authorList>
    </citation>
    <scope>NUCLEOTIDE SEQUENCE</scope>
    <source>
        <strain evidence="1">MT110</strain>
    </source>
</reference>
<proteinExistence type="predicted"/>
<name>A0ACD1A6W9_9FIRM</name>
<evidence type="ECO:0000313" key="2">
    <source>
        <dbReference type="Proteomes" id="UP000594014"/>
    </source>
</evidence>
<organism evidence="1 2">
    <name type="scientific">Anoxybacterium hadale</name>
    <dbReference type="NCBI Taxonomy" id="3408580"/>
    <lineage>
        <taxon>Bacteria</taxon>
        <taxon>Bacillati</taxon>
        <taxon>Bacillota</taxon>
        <taxon>Clostridia</taxon>
        <taxon>Peptostreptococcales</taxon>
        <taxon>Anaerovoracaceae</taxon>
        <taxon>Anoxybacterium</taxon>
    </lineage>
</organism>
<keyword evidence="2" id="KW-1185">Reference proteome</keyword>
<sequence>MNRSTAPLQSRMRKRRCRLSLLIWRNSSSIWKKWRTVMLENSLFEKVRAIPKRNYITQKTPLQKLPNLSKALGGKAEIYIKRDDMLPFGGNKTRKLEFLFQEAVDMEADTIITASTVQCNHNLMALLMANMEGMKTELILENWAKSDYSYELDPNKHLYEFGGVSGKVSCGDPVSGPLHTMKLALDWKDELEAAGKRPYILARGGTCPLGNCGYILCAEELLQQGKDMGLEFDCVVCPSGTGGTQAGLIIGLTQAGCDIPVIGINVAQMNEKQRKSVSGALESTASFLNLEVPSEEQVLCYEEYVGEGYARPTEALLQAIALLAQTEGILLDPVYSGKAMAGLIGLIRNGEIKEGSKVLFLHTGGFNPYYDYSSLNLSK</sequence>
<dbReference type="Proteomes" id="UP000594014">
    <property type="component" value="Chromosome"/>
</dbReference>
<gene>
    <name evidence="1" type="ORF">FRZ06_01740</name>
</gene>
<accession>A0ACD1A6W9</accession>
<dbReference type="EMBL" id="CP042469">
    <property type="protein sequence ID" value="QOX62160.1"/>
    <property type="molecule type" value="Genomic_DNA"/>
</dbReference>
<evidence type="ECO:0000313" key="1">
    <source>
        <dbReference type="EMBL" id="QOX62160.1"/>
    </source>
</evidence>
<protein>
    <submittedName>
        <fullName evidence="1">D-cysteine desulfhydrase family protein</fullName>
    </submittedName>
</protein>